<dbReference type="EMBL" id="RXOC01000009">
    <property type="protein sequence ID" value="RXF68937.1"/>
    <property type="molecule type" value="Genomic_DNA"/>
</dbReference>
<evidence type="ECO:0000313" key="1">
    <source>
        <dbReference type="EMBL" id="RXF68937.1"/>
    </source>
</evidence>
<organism evidence="1 2">
    <name type="scientific">Arcticibacter tournemirensis</name>
    <dbReference type="NCBI Taxonomy" id="699437"/>
    <lineage>
        <taxon>Bacteria</taxon>
        <taxon>Pseudomonadati</taxon>
        <taxon>Bacteroidota</taxon>
        <taxon>Sphingobacteriia</taxon>
        <taxon>Sphingobacteriales</taxon>
        <taxon>Sphingobacteriaceae</taxon>
        <taxon>Arcticibacter</taxon>
    </lineage>
</organism>
<sequence>MEDVLIFKTNVECESDVKRASALLKSTNQITQWNFDLCDCDKILRVVSSGLRPQVIENLLKAEGIYCENLTYEL</sequence>
<dbReference type="AlphaFoldDB" id="A0A4Q0M790"/>
<protein>
    <submittedName>
        <fullName evidence="1">Uncharacterized protein</fullName>
    </submittedName>
</protein>
<proteinExistence type="predicted"/>
<dbReference type="Proteomes" id="UP000290848">
    <property type="component" value="Unassembled WGS sequence"/>
</dbReference>
<comment type="caution">
    <text evidence="1">The sequence shown here is derived from an EMBL/GenBank/DDBJ whole genome shotgun (WGS) entry which is preliminary data.</text>
</comment>
<name>A0A4Q0M790_9SPHI</name>
<gene>
    <name evidence="1" type="ORF">EKH83_14555</name>
</gene>
<accession>A0A4Q0M790</accession>
<evidence type="ECO:0000313" key="2">
    <source>
        <dbReference type="Proteomes" id="UP000290848"/>
    </source>
</evidence>
<reference evidence="1 2" key="1">
    <citation type="submission" date="2018-12" db="EMBL/GenBank/DDBJ databases">
        <title>The Draft Genome Sequence of the Soil Bacterium Pedobacter tournemirensis R1.</title>
        <authorList>
            <person name="He J."/>
        </authorList>
    </citation>
    <scope>NUCLEOTIDE SEQUENCE [LARGE SCALE GENOMIC DNA]</scope>
    <source>
        <strain evidence="1 2">R1</strain>
    </source>
</reference>
<dbReference type="RefSeq" id="WP_128770178.1">
    <property type="nucleotide sequence ID" value="NZ_RXOC01000009.1"/>
</dbReference>